<dbReference type="KEGG" id="hgr:DW355_10065"/>
<keyword evidence="5" id="KW-1133">Transmembrane helix</keyword>
<dbReference type="AlphaFoldDB" id="A0A4P6UIB6"/>
<dbReference type="PROSITE" id="PS50111">
    <property type="entry name" value="CHEMOTAXIS_TRANSDUC_2"/>
    <property type="match status" value="1"/>
</dbReference>
<dbReference type="GO" id="GO:0007165">
    <property type="term" value="P:signal transduction"/>
    <property type="evidence" value="ECO:0007669"/>
    <property type="project" value="UniProtKB-KW"/>
</dbReference>
<evidence type="ECO:0000256" key="5">
    <source>
        <dbReference type="SAM" id="Phobius"/>
    </source>
</evidence>
<dbReference type="InterPro" id="IPR004090">
    <property type="entry name" value="Chemotax_Me-accpt_rcpt"/>
</dbReference>
<comment type="similarity">
    <text evidence="3">Belongs to the methyl-accepting chemotaxis (MCP) protein family.</text>
</comment>
<keyword evidence="5" id="KW-0812">Transmembrane</keyword>
<dbReference type="OrthoDB" id="5441488at2"/>
<dbReference type="Pfam" id="PF00015">
    <property type="entry name" value="MCPsignal"/>
    <property type="match status" value="1"/>
</dbReference>
<protein>
    <submittedName>
        <fullName evidence="7">Methyl-accepting chemotaxis protein</fullName>
    </submittedName>
</protein>
<feature type="transmembrane region" description="Helical" evidence="5">
    <location>
        <begin position="189"/>
        <end position="209"/>
    </location>
</feature>
<dbReference type="CDD" id="cd19411">
    <property type="entry name" value="MCP2201-like_sensor"/>
    <property type="match status" value="1"/>
</dbReference>
<evidence type="ECO:0000256" key="1">
    <source>
        <dbReference type="ARBA" id="ARBA00004370"/>
    </source>
</evidence>
<dbReference type="PRINTS" id="PR00260">
    <property type="entry name" value="CHEMTRNSDUCR"/>
</dbReference>
<gene>
    <name evidence="7" type="ORF">DW355_10065</name>
</gene>
<dbReference type="InterPro" id="IPR051310">
    <property type="entry name" value="MCP_chemotaxis"/>
</dbReference>
<dbReference type="GO" id="GO:0006935">
    <property type="term" value="P:chemotaxis"/>
    <property type="evidence" value="ECO:0007669"/>
    <property type="project" value="InterPro"/>
</dbReference>
<evidence type="ECO:0000313" key="7">
    <source>
        <dbReference type="EMBL" id="QBK05068.1"/>
    </source>
</evidence>
<accession>A0A4P6UIB6</accession>
<evidence type="ECO:0000259" key="6">
    <source>
        <dbReference type="PROSITE" id="PS50111"/>
    </source>
</evidence>
<keyword evidence="4" id="KW-0807">Transducer</keyword>
<dbReference type="RefSeq" id="WP_131279790.1">
    <property type="nucleotide sequence ID" value="NZ_CP031395.1"/>
</dbReference>
<dbReference type="InterPro" id="IPR024478">
    <property type="entry name" value="HlyB_4HB_MCP"/>
</dbReference>
<feature type="domain" description="Methyl-accepting transducer" evidence="6">
    <location>
        <begin position="271"/>
        <end position="500"/>
    </location>
</feature>
<name>A0A4P6UIB6_9BURK</name>
<dbReference type="Pfam" id="PF12729">
    <property type="entry name" value="4HB_MCP_1"/>
    <property type="match status" value="1"/>
</dbReference>
<keyword evidence="5" id="KW-0472">Membrane</keyword>
<evidence type="ECO:0000256" key="4">
    <source>
        <dbReference type="PROSITE-ProRule" id="PRU00284"/>
    </source>
</evidence>
<comment type="subcellular location">
    <subcellularLocation>
        <location evidence="1">Membrane</location>
    </subcellularLocation>
</comment>
<dbReference type="CDD" id="cd11386">
    <property type="entry name" value="MCP_signal"/>
    <property type="match status" value="1"/>
</dbReference>
<dbReference type="Gene3D" id="1.10.287.950">
    <property type="entry name" value="Methyl-accepting chemotaxis protein"/>
    <property type="match status" value="1"/>
</dbReference>
<evidence type="ECO:0000256" key="3">
    <source>
        <dbReference type="ARBA" id="ARBA00029447"/>
    </source>
</evidence>
<dbReference type="EMBL" id="CP031395">
    <property type="protein sequence ID" value="QBK05068.1"/>
    <property type="molecule type" value="Genomic_DNA"/>
</dbReference>
<sequence length="550" mass="58669">MTIRYKLMLAFGSVVGVVLLAIGLAIYLLSEANARFDNYLTGINARALTAAQVRAAVDQRAIAARNLVLITRPEEIAGEQRIAQQSHQEATEALRRLAELGRDPEASEQARRFIDDIVAIETLYAPVALNIVDLAVRGQREEAIRKMNEECRPLLARLIQATDGYARFTAERADQRVAAARQSYERQRALLIAVCVAAIALAITAGLLIERNLRRDLGAEPVEMRNLVSTVAAGDLSAALAVREGDQRSVLATIARMQQGLRGIVATVREEAREVSLASEQIAGGNAELASRTESQASSLEQTAAAMEQFGATVRKNADNAGRADELARQAHTVAMNGGEVVGQVVQTMQGINQSSRKISEIIGVIDGIAFQTNILALNAAVEAARAGEQGRGFAVVASEVRSLAGRSAEAAKEIKSLITSSVAQITQGTQLAETAGQTMDLMVSSIREVTAVVEEIANASKEQSIGVTQVSEAIVFMDRVTQDNAAMVEEMSVSARGLHEKAQTLVRTVASFRLPSDQAVAAASAPRLSTTYAGPSALQEPPVLRRLAA</sequence>
<dbReference type="PANTHER" id="PTHR43531">
    <property type="entry name" value="PROTEIN ICFG"/>
    <property type="match status" value="1"/>
</dbReference>
<dbReference type="InterPro" id="IPR047347">
    <property type="entry name" value="YvaQ-like_sensor"/>
</dbReference>
<dbReference type="GO" id="GO:0005886">
    <property type="term" value="C:plasma membrane"/>
    <property type="evidence" value="ECO:0007669"/>
    <property type="project" value="TreeGrafter"/>
</dbReference>
<dbReference type="SMART" id="SM00283">
    <property type="entry name" value="MA"/>
    <property type="match status" value="1"/>
</dbReference>
<reference evidence="7 8" key="1">
    <citation type="submission" date="2018-07" db="EMBL/GenBank/DDBJ databases">
        <title>Exploring interactions and the metabolic potential of the ultra-small soil bacteria Hylemonella gracilis.</title>
        <authorList>
            <person name="Tyc O."/>
            <person name="Kulkarni P."/>
            <person name="Gawehns F."/>
            <person name="Hundscheid M."/>
            <person name="Zweers H."/>
            <person name="Garbeva P."/>
        </authorList>
    </citation>
    <scope>NUCLEOTIDE SEQUENCE [LARGE SCALE GENOMIC DNA]</scope>
    <source>
        <strain evidence="7 8">NS1</strain>
    </source>
</reference>
<keyword evidence="2" id="KW-0488">Methylation</keyword>
<dbReference type="PANTHER" id="PTHR43531:SF14">
    <property type="entry name" value="METHYL-ACCEPTING CHEMOTAXIS PROTEIN I-RELATED"/>
    <property type="match status" value="1"/>
</dbReference>
<dbReference type="SUPFAM" id="SSF58104">
    <property type="entry name" value="Methyl-accepting chemotaxis protein (MCP) signaling domain"/>
    <property type="match status" value="1"/>
</dbReference>
<organism evidence="7 8">
    <name type="scientific">Hylemonella gracilis</name>
    <dbReference type="NCBI Taxonomy" id="80880"/>
    <lineage>
        <taxon>Bacteria</taxon>
        <taxon>Pseudomonadati</taxon>
        <taxon>Pseudomonadota</taxon>
        <taxon>Betaproteobacteria</taxon>
        <taxon>Burkholderiales</taxon>
        <taxon>Comamonadaceae</taxon>
        <taxon>Hylemonella</taxon>
    </lineage>
</organism>
<proteinExistence type="inferred from homology"/>
<evidence type="ECO:0000256" key="2">
    <source>
        <dbReference type="ARBA" id="ARBA00022481"/>
    </source>
</evidence>
<dbReference type="Proteomes" id="UP000292939">
    <property type="component" value="Chromosome"/>
</dbReference>
<dbReference type="GO" id="GO:0004888">
    <property type="term" value="F:transmembrane signaling receptor activity"/>
    <property type="evidence" value="ECO:0007669"/>
    <property type="project" value="InterPro"/>
</dbReference>
<feature type="transmembrane region" description="Helical" evidence="5">
    <location>
        <begin position="7"/>
        <end position="29"/>
    </location>
</feature>
<evidence type="ECO:0000313" key="8">
    <source>
        <dbReference type="Proteomes" id="UP000292939"/>
    </source>
</evidence>
<dbReference type="InterPro" id="IPR004089">
    <property type="entry name" value="MCPsignal_dom"/>
</dbReference>
<dbReference type="FunFam" id="1.10.287.950:FF:000001">
    <property type="entry name" value="Methyl-accepting chemotaxis sensory transducer"/>
    <property type="match status" value="1"/>
</dbReference>